<reference evidence="1" key="2">
    <citation type="submission" date="2020-09" db="EMBL/GenBank/DDBJ databases">
        <authorList>
            <person name="Sun Q."/>
            <person name="Ohkuma M."/>
        </authorList>
    </citation>
    <scope>NUCLEOTIDE SEQUENCE</scope>
    <source>
        <strain evidence="1">JCM 31740</strain>
    </source>
</reference>
<sequence>MDALEIMAGVGIPEGVTGIPTILFVEPVRRYSASAAGVNRVSSGDAPANVIPGMRLVSVVPITSRKRSKFTPQLERLGIDL</sequence>
<gene>
    <name evidence="1" type="ORF">GCM10007116_22300</name>
</gene>
<dbReference type="EMBL" id="BMQS01000034">
    <property type="protein sequence ID" value="GGU05389.1"/>
    <property type="molecule type" value="Genomic_DNA"/>
</dbReference>
<protein>
    <submittedName>
        <fullName evidence="1">Uncharacterized protein</fullName>
    </submittedName>
</protein>
<reference evidence="1" key="1">
    <citation type="journal article" date="2014" name="Int. J. Syst. Evol. Microbiol.">
        <title>Complete genome sequence of Corynebacterium casei LMG S-19264T (=DSM 44701T), isolated from a smear-ripened cheese.</title>
        <authorList>
            <consortium name="US DOE Joint Genome Institute (JGI-PGF)"/>
            <person name="Walter F."/>
            <person name="Albersmeier A."/>
            <person name="Kalinowski J."/>
            <person name="Ruckert C."/>
        </authorList>
    </citation>
    <scope>NUCLEOTIDE SEQUENCE</scope>
    <source>
        <strain evidence="1">JCM 31740</strain>
    </source>
</reference>
<dbReference type="AlphaFoldDB" id="A0A830H6P6"/>
<dbReference type="Proteomes" id="UP000616143">
    <property type="component" value="Unassembled WGS sequence"/>
</dbReference>
<accession>A0A830H6P6</accession>
<comment type="caution">
    <text evidence="1">The sequence shown here is derived from an EMBL/GenBank/DDBJ whole genome shotgun (WGS) entry which is preliminary data.</text>
</comment>
<evidence type="ECO:0000313" key="2">
    <source>
        <dbReference type="Proteomes" id="UP000616143"/>
    </source>
</evidence>
<name>A0A830H6P6_9CREN</name>
<organism evidence="1 2">
    <name type="scientific">Sulfodiicoccus acidiphilus</name>
    <dbReference type="NCBI Taxonomy" id="1670455"/>
    <lineage>
        <taxon>Archaea</taxon>
        <taxon>Thermoproteota</taxon>
        <taxon>Thermoprotei</taxon>
        <taxon>Sulfolobales</taxon>
        <taxon>Sulfolobaceae</taxon>
        <taxon>Sulfodiicoccus</taxon>
    </lineage>
</organism>
<evidence type="ECO:0000313" key="1">
    <source>
        <dbReference type="EMBL" id="GGU05389.1"/>
    </source>
</evidence>
<proteinExistence type="predicted"/>